<organism evidence="1">
    <name type="scientific">viral metagenome</name>
    <dbReference type="NCBI Taxonomy" id="1070528"/>
    <lineage>
        <taxon>unclassified sequences</taxon>
        <taxon>metagenomes</taxon>
        <taxon>organismal metagenomes</taxon>
    </lineage>
</organism>
<sequence>MTDIVERLNAVIEGYSEYGDVSVERDARSEIIRLRADLAVMKEACGAHHVAAMREAQRADQSEAREAKLREVVDLIDWVENECFGLFPEGDEDEGFLISYAVTRGNEVVGSAPTIFDAIDQARTAMSQKGGDA</sequence>
<gene>
    <name evidence="1" type="ORF">MM415A04320_0012</name>
</gene>
<protein>
    <submittedName>
        <fullName evidence="1">Uncharacterized protein</fullName>
    </submittedName>
</protein>
<reference evidence="1" key="1">
    <citation type="submission" date="2020-03" db="EMBL/GenBank/DDBJ databases">
        <title>The deep terrestrial virosphere.</title>
        <authorList>
            <person name="Holmfeldt K."/>
            <person name="Nilsson E."/>
            <person name="Simone D."/>
            <person name="Lopez-Fernandez M."/>
            <person name="Wu X."/>
            <person name="de Brujin I."/>
            <person name="Lundin D."/>
            <person name="Andersson A."/>
            <person name="Bertilsson S."/>
            <person name="Dopson M."/>
        </authorList>
    </citation>
    <scope>NUCLEOTIDE SEQUENCE</scope>
    <source>
        <strain evidence="1">MM415A04320</strain>
    </source>
</reference>
<proteinExistence type="predicted"/>
<evidence type="ECO:0000313" key="1">
    <source>
        <dbReference type="EMBL" id="QJA69764.1"/>
    </source>
</evidence>
<dbReference type="AlphaFoldDB" id="A0A6M3JI77"/>
<accession>A0A6M3JI77</accession>
<name>A0A6M3JI77_9ZZZZ</name>
<dbReference type="EMBL" id="MT141734">
    <property type="protein sequence ID" value="QJA69764.1"/>
    <property type="molecule type" value="Genomic_DNA"/>
</dbReference>